<protein>
    <submittedName>
        <fullName evidence="1">Uncharacterized protein</fullName>
    </submittedName>
</protein>
<dbReference type="InterPro" id="IPR010417">
    <property type="entry name" value="Embryo-specific_ATS3"/>
</dbReference>
<accession>Q2HVW8</accession>
<dbReference type="AlphaFoldDB" id="Q2HVW8"/>
<dbReference type="Gramene" id="rna12825">
    <property type="protein sequence ID" value="RHN76489.1"/>
    <property type="gene ID" value="gene12825"/>
</dbReference>
<reference evidence="2" key="3">
    <citation type="journal article" date="2018" name="Nat. Plants">
        <title>Whole-genome landscape of Medicago truncatula symbiotic genes.</title>
        <authorList>
            <person name="Pecrix Y."/>
            <person name="Gamas P."/>
            <person name="Carrere S."/>
        </authorList>
    </citation>
    <scope>NUCLEOTIDE SEQUENCE</scope>
    <source>
        <tissue evidence="2">Leaves</tissue>
    </source>
</reference>
<evidence type="ECO:0000313" key="2">
    <source>
        <dbReference type="EMBL" id="RHN76489.1"/>
    </source>
</evidence>
<organism evidence="1">
    <name type="scientific">Medicago truncatula</name>
    <name type="common">Barrel medic</name>
    <name type="synonym">Medicago tribuloides</name>
    <dbReference type="NCBI Taxonomy" id="3880"/>
    <lineage>
        <taxon>Eukaryota</taxon>
        <taxon>Viridiplantae</taxon>
        <taxon>Streptophyta</taxon>
        <taxon>Embryophyta</taxon>
        <taxon>Tracheophyta</taxon>
        <taxon>Spermatophyta</taxon>
        <taxon>Magnoliopsida</taxon>
        <taxon>eudicotyledons</taxon>
        <taxon>Gunneridae</taxon>
        <taxon>Pentapetalae</taxon>
        <taxon>rosids</taxon>
        <taxon>fabids</taxon>
        <taxon>Fabales</taxon>
        <taxon>Fabaceae</taxon>
        <taxon>Papilionoideae</taxon>
        <taxon>50 kb inversion clade</taxon>
        <taxon>NPAAA clade</taxon>
        <taxon>Hologalegina</taxon>
        <taxon>IRL clade</taxon>
        <taxon>Trifolieae</taxon>
        <taxon>Medicago</taxon>
    </lineage>
</organism>
<dbReference type="ExpressionAtlas" id="Q2HVW8">
    <property type="expression patterns" value="differential"/>
</dbReference>
<reference evidence="1" key="1">
    <citation type="submission" date="2004-05" db="EMBL/GenBank/DDBJ databases">
        <authorList>
            <person name="Town C.D."/>
        </authorList>
    </citation>
    <scope>NUCLEOTIDE SEQUENCE</scope>
</reference>
<gene>
    <name evidence="1" type="ORF">MtrDRAFT_AC148340g8v2</name>
    <name evidence="2" type="ORF">MtrunA17_Chr2g0332721</name>
</gene>
<sequence length="61" mass="6844">MIPFEVHGDCIGKICNMIFVRFGTNGWMPESATLYYGDYPPVTFNFNYFIPSGVPSGINNC</sequence>
<proteinExistence type="predicted"/>
<dbReference type="Proteomes" id="UP000265566">
    <property type="component" value="Chromosome 2"/>
</dbReference>
<name>Q2HVW8_MEDTR</name>
<reference evidence="1" key="2">
    <citation type="submission" date="2007-03" db="EMBL/GenBank/DDBJ databases">
        <authorList>
            <consortium name="The International Medicago Genome Annotation Group"/>
        </authorList>
    </citation>
    <scope>NUCLEOTIDE SEQUENCE</scope>
</reference>
<evidence type="ECO:0000313" key="1">
    <source>
        <dbReference type="EMBL" id="ABD28392.1"/>
    </source>
</evidence>
<dbReference type="EMBL" id="AC148340">
    <property type="protein sequence ID" value="ABD28392.1"/>
    <property type="molecule type" value="Genomic_DNA"/>
</dbReference>
<dbReference type="Pfam" id="PF06232">
    <property type="entry name" value="ATS3"/>
    <property type="match status" value="1"/>
</dbReference>
<dbReference type="EMBL" id="PSQE01000002">
    <property type="protein sequence ID" value="RHN76489.1"/>
    <property type="molecule type" value="Genomic_DNA"/>
</dbReference>